<proteinExistence type="predicted"/>
<dbReference type="CDD" id="cd00085">
    <property type="entry name" value="HNHc"/>
    <property type="match status" value="1"/>
</dbReference>
<sequence length="278" mass="31739">MENKKSFKRTYPADAANIFVRNLLCDVSEELGGFSEKDWDRTLKFFDHKCAYTGVSLSKKKIVQDHLIPHNREACGLNLYGNIVPTTKEANGAKSSKDYKDFILNNTSILGDLDESIRKQRIAKIEEFVVQSKYKEKINCIQSDLSEYAKSHYDSIQRQATDCKEEIAAHIAYEDQAITESINSNYKTVEEKIKLWASKPYTNVHKIIAMVVSDENMSRDDLVDKINKRNLSKNASVAVSSLMTNAGNSYGQVFQEENGCIRFFSKIRSLVESFNWEI</sequence>
<dbReference type="STRING" id="1297750.SAMN05444405_12212"/>
<organism evidence="1 2">
    <name type="scientific">Bacteroides luti</name>
    <dbReference type="NCBI Taxonomy" id="1297750"/>
    <lineage>
        <taxon>Bacteria</taxon>
        <taxon>Pseudomonadati</taxon>
        <taxon>Bacteroidota</taxon>
        <taxon>Bacteroidia</taxon>
        <taxon>Bacteroidales</taxon>
        <taxon>Bacteroidaceae</taxon>
        <taxon>Bacteroides</taxon>
    </lineage>
</organism>
<dbReference type="InterPro" id="IPR003615">
    <property type="entry name" value="HNH_nuc"/>
</dbReference>
<evidence type="ECO:0008006" key="3">
    <source>
        <dbReference type="Google" id="ProtNLM"/>
    </source>
</evidence>
<dbReference type="Gene3D" id="1.10.30.50">
    <property type="match status" value="1"/>
</dbReference>
<gene>
    <name evidence="1" type="ORF">SAMN05444405_12212</name>
</gene>
<keyword evidence="2" id="KW-1185">Reference proteome</keyword>
<evidence type="ECO:0000313" key="1">
    <source>
        <dbReference type="EMBL" id="SHG06539.1"/>
    </source>
</evidence>
<protein>
    <recommendedName>
        <fullName evidence="3">HNH endonuclease</fullName>
    </recommendedName>
</protein>
<dbReference type="EMBL" id="FQTV01000022">
    <property type="protein sequence ID" value="SHG06539.1"/>
    <property type="molecule type" value="Genomic_DNA"/>
</dbReference>
<name>A0A1M5GS24_9BACE</name>
<accession>A0A1M5GS24</accession>
<reference evidence="1 2" key="1">
    <citation type="submission" date="2016-11" db="EMBL/GenBank/DDBJ databases">
        <authorList>
            <person name="Jaros S."/>
            <person name="Januszkiewicz K."/>
            <person name="Wedrychowicz H."/>
        </authorList>
    </citation>
    <scope>NUCLEOTIDE SEQUENCE [LARGE SCALE GENOMIC DNA]</scope>
    <source>
        <strain evidence="1 2">DSM 26991</strain>
    </source>
</reference>
<dbReference type="Proteomes" id="UP000184509">
    <property type="component" value="Unassembled WGS sequence"/>
</dbReference>
<dbReference type="OrthoDB" id="877111at2"/>
<evidence type="ECO:0000313" key="2">
    <source>
        <dbReference type="Proteomes" id="UP000184509"/>
    </source>
</evidence>
<dbReference type="AlphaFoldDB" id="A0A1M5GS24"/>
<dbReference type="RefSeq" id="WP_073403969.1">
    <property type="nucleotide sequence ID" value="NZ_FQTV01000022.1"/>
</dbReference>